<organism evidence="7 8">
    <name type="scientific">Fopius arisanus</name>
    <dbReference type="NCBI Taxonomy" id="64838"/>
    <lineage>
        <taxon>Eukaryota</taxon>
        <taxon>Metazoa</taxon>
        <taxon>Ecdysozoa</taxon>
        <taxon>Arthropoda</taxon>
        <taxon>Hexapoda</taxon>
        <taxon>Insecta</taxon>
        <taxon>Pterygota</taxon>
        <taxon>Neoptera</taxon>
        <taxon>Endopterygota</taxon>
        <taxon>Hymenoptera</taxon>
        <taxon>Apocrita</taxon>
        <taxon>Ichneumonoidea</taxon>
        <taxon>Braconidae</taxon>
        <taxon>Opiinae</taxon>
        <taxon>Fopius</taxon>
    </lineage>
</organism>
<dbReference type="PANTHER" id="PTHR10986">
    <property type="entry name" value="39S RIBOSOMAL PROTEIN L20"/>
    <property type="match status" value="1"/>
</dbReference>
<evidence type="ECO:0000313" key="7">
    <source>
        <dbReference type="Proteomes" id="UP000694866"/>
    </source>
</evidence>
<gene>
    <name evidence="8" type="primary">mRpL20</name>
</gene>
<dbReference type="CTD" id="55052"/>
<dbReference type="OrthoDB" id="10251781at2759"/>
<dbReference type="Gene3D" id="6.10.160.10">
    <property type="match status" value="1"/>
</dbReference>
<dbReference type="AlphaFoldDB" id="A0A9R1T245"/>
<evidence type="ECO:0000313" key="8">
    <source>
        <dbReference type="RefSeq" id="XP_011301744.1"/>
    </source>
</evidence>
<accession>A0A9R1T245</accession>
<evidence type="ECO:0000256" key="6">
    <source>
        <dbReference type="RuleBase" id="RU000561"/>
    </source>
</evidence>
<dbReference type="GO" id="GO:0019843">
    <property type="term" value="F:rRNA binding"/>
    <property type="evidence" value="ECO:0007669"/>
    <property type="project" value="InterPro"/>
</dbReference>
<dbReference type="GO" id="GO:1990904">
    <property type="term" value="C:ribonucleoprotein complex"/>
    <property type="evidence" value="ECO:0007669"/>
    <property type="project" value="UniProtKB-KW"/>
</dbReference>
<dbReference type="SUPFAM" id="SSF74731">
    <property type="entry name" value="Ribosomal protein L20"/>
    <property type="match status" value="1"/>
</dbReference>
<protein>
    <recommendedName>
        <fullName evidence="4">Large ribosomal subunit protein bL20m</fullName>
    </recommendedName>
    <alternativeName>
        <fullName evidence="5">39S ribosomal protein L20, mitochondrial</fullName>
    </alternativeName>
</protein>
<dbReference type="PRINTS" id="PR00062">
    <property type="entry name" value="RIBOSOMALL20"/>
</dbReference>
<proteinExistence type="inferred from homology"/>
<evidence type="ECO:0000256" key="1">
    <source>
        <dbReference type="ARBA" id="ARBA00007698"/>
    </source>
</evidence>
<evidence type="ECO:0000256" key="4">
    <source>
        <dbReference type="ARBA" id="ARBA00072767"/>
    </source>
</evidence>
<dbReference type="Gene3D" id="1.10.1900.20">
    <property type="entry name" value="Ribosomal protein L20"/>
    <property type="match status" value="1"/>
</dbReference>
<dbReference type="Proteomes" id="UP000694866">
    <property type="component" value="Unplaced"/>
</dbReference>
<sequence>MVFQSVTLFARCRGPDQFWRKRKIFKIAAHFRNRGRNCYSITIRRFQRSMMFSSRGRKIKRMQLNDLWAKRLDGACQEHGIDFKILKEGLARSEIFLNRKVLVDLAIWEPRTFKSLTEIAWARAKLDGLNIVRDLELPPGVITRGMIK</sequence>
<reference evidence="8" key="1">
    <citation type="submission" date="2025-08" db="UniProtKB">
        <authorList>
            <consortium name="RefSeq"/>
        </authorList>
    </citation>
    <scope>IDENTIFICATION</scope>
    <source>
        <strain evidence="8">USDA-PBARC FA_bdor</strain>
        <tissue evidence="8">Whole organism</tissue>
    </source>
</reference>
<dbReference type="FunFam" id="1.10.1900.20:FF:000001">
    <property type="entry name" value="50S ribosomal protein L20"/>
    <property type="match status" value="1"/>
</dbReference>
<dbReference type="GO" id="GO:0005840">
    <property type="term" value="C:ribosome"/>
    <property type="evidence" value="ECO:0007669"/>
    <property type="project" value="UniProtKB-KW"/>
</dbReference>
<name>A0A9R1T245_9HYME</name>
<comment type="similarity">
    <text evidence="1 6">Belongs to the bacterial ribosomal protein bL20 family.</text>
</comment>
<dbReference type="GeneID" id="105265749"/>
<keyword evidence="7" id="KW-1185">Reference proteome</keyword>
<keyword evidence="3 6" id="KW-0687">Ribonucleoprotein</keyword>
<dbReference type="GO" id="GO:0003735">
    <property type="term" value="F:structural constituent of ribosome"/>
    <property type="evidence" value="ECO:0007669"/>
    <property type="project" value="InterPro"/>
</dbReference>
<evidence type="ECO:0000256" key="3">
    <source>
        <dbReference type="ARBA" id="ARBA00023274"/>
    </source>
</evidence>
<dbReference type="KEGG" id="fas:105265749"/>
<keyword evidence="2 6" id="KW-0689">Ribosomal protein</keyword>
<dbReference type="NCBIfam" id="TIGR01032">
    <property type="entry name" value="rplT_bact"/>
    <property type="match status" value="1"/>
</dbReference>
<dbReference type="InterPro" id="IPR035566">
    <property type="entry name" value="Ribosomal_protein_bL20_C"/>
</dbReference>
<dbReference type="GO" id="GO:0006412">
    <property type="term" value="P:translation"/>
    <property type="evidence" value="ECO:0007669"/>
    <property type="project" value="InterPro"/>
</dbReference>
<evidence type="ECO:0000256" key="5">
    <source>
        <dbReference type="ARBA" id="ARBA00076245"/>
    </source>
</evidence>
<dbReference type="RefSeq" id="XP_011301744.1">
    <property type="nucleotide sequence ID" value="XM_011303442.1"/>
</dbReference>
<dbReference type="InterPro" id="IPR005813">
    <property type="entry name" value="Ribosomal_bL20"/>
</dbReference>
<evidence type="ECO:0000256" key="2">
    <source>
        <dbReference type="ARBA" id="ARBA00022980"/>
    </source>
</evidence>
<dbReference type="Pfam" id="PF00453">
    <property type="entry name" value="Ribosomal_L20"/>
    <property type="match status" value="1"/>
</dbReference>